<feature type="transmembrane region" description="Helical" evidence="1">
    <location>
        <begin position="12"/>
        <end position="33"/>
    </location>
</feature>
<keyword evidence="1" id="KW-1133">Transmembrane helix</keyword>
<accession>A0A6J7WTD6</accession>
<protein>
    <submittedName>
        <fullName evidence="2">Uncharacterized protein</fullName>
    </submittedName>
</protein>
<proteinExistence type="predicted"/>
<reference evidence="2" key="1">
    <citation type="submission" date="2020-05" db="EMBL/GenBank/DDBJ databases">
        <authorList>
            <person name="Chiriac C."/>
            <person name="Salcher M."/>
            <person name="Ghai R."/>
            <person name="Kavagutti S V."/>
        </authorList>
    </citation>
    <scope>NUCLEOTIDE SEQUENCE</scope>
</reference>
<evidence type="ECO:0000313" key="2">
    <source>
        <dbReference type="EMBL" id="CAB5218533.1"/>
    </source>
</evidence>
<dbReference type="EMBL" id="LR798260">
    <property type="protein sequence ID" value="CAB5218533.1"/>
    <property type="molecule type" value="Genomic_DNA"/>
</dbReference>
<keyword evidence="1" id="KW-0472">Membrane</keyword>
<evidence type="ECO:0000256" key="1">
    <source>
        <dbReference type="SAM" id="Phobius"/>
    </source>
</evidence>
<gene>
    <name evidence="2" type="ORF">UFOVP219_29</name>
</gene>
<name>A0A6J7WTD6_9CAUD</name>
<keyword evidence="1" id="KW-0812">Transmembrane</keyword>
<sequence length="101" mass="10379">MFGFIKDRSGQILAVVAALLWRGFGIFLFILGGSMGVGAAVTGSWLTGVLVSFGTLMIGVIGSLGYAIATTGRVTPADVSKSANDAIKKAQEQAEADKGKK</sequence>
<feature type="transmembrane region" description="Helical" evidence="1">
    <location>
        <begin position="45"/>
        <end position="69"/>
    </location>
</feature>
<organism evidence="2">
    <name type="scientific">uncultured Caudovirales phage</name>
    <dbReference type="NCBI Taxonomy" id="2100421"/>
    <lineage>
        <taxon>Viruses</taxon>
        <taxon>Duplodnaviria</taxon>
        <taxon>Heunggongvirae</taxon>
        <taxon>Uroviricota</taxon>
        <taxon>Caudoviricetes</taxon>
        <taxon>Peduoviridae</taxon>
        <taxon>Maltschvirus</taxon>
        <taxon>Maltschvirus maltsch</taxon>
    </lineage>
</organism>